<gene>
    <name evidence="1" type="ORF">HMPREF1979_00467</name>
</gene>
<keyword evidence="2" id="KW-1185">Reference proteome</keyword>
<sequence length="40" mass="4696">MPFPKKTINTGRLLRIQPSPWSGRQILCGRRRIVDLYPMV</sequence>
<dbReference type="AlphaFoldDB" id="U1QCK0"/>
<evidence type="ECO:0000313" key="1">
    <source>
        <dbReference type="EMBL" id="ERH25500.1"/>
    </source>
</evidence>
<dbReference type="Proteomes" id="UP000016536">
    <property type="component" value="Unassembled WGS sequence"/>
</dbReference>
<name>U1QCK0_9ACTO</name>
<proteinExistence type="predicted"/>
<protein>
    <submittedName>
        <fullName evidence="1">Uncharacterized protein</fullName>
    </submittedName>
</protein>
<reference evidence="1 2" key="1">
    <citation type="submission" date="2013-08" db="EMBL/GenBank/DDBJ databases">
        <authorList>
            <person name="Weinstock G."/>
            <person name="Sodergren E."/>
            <person name="Wylie T."/>
            <person name="Fulton L."/>
            <person name="Fulton R."/>
            <person name="Fronick C."/>
            <person name="O'Laughlin M."/>
            <person name="Godfrey J."/>
            <person name="Miner T."/>
            <person name="Herter B."/>
            <person name="Appelbaum E."/>
            <person name="Cordes M."/>
            <person name="Lek S."/>
            <person name="Wollam A."/>
            <person name="Pepin K.H."/>
            <person name="Palsikar V.B."/>
            <person name="Mitreva M."/>
            <person name="Wilson R.K."/>
        </authorList>
    </citation>
    <scope>NUCLEOTIDE SEQUENCE [LARGE SCALE GENOMIC DNA]</scope>
    <source>
        <strain evidence="1 2">F0542</strain>
    </source>
</reference>
<dbReference type="PATRIC" id="fig|1321818.3.peg.392"/>
<accession>U1QCK0</accession>
<dbReference type="HOGENOM" id="CLU_3283578_0_0_11"/>
<comment type="caution">
    <text evidence="1">The sequence shown here is derived from an EMBL/GenBank/DDBJ whole genome shotgun (WGS) entry which is preliminary data.</text>
</comment>
<dbReference type="EMBL" id="AWSE01000019">
    <property type="protein sequence ID" value="ERH25500.1"/>
    <property type="molecule type" value="Genomic_DNA"/>
</dbReference>
<evidence type="ECO:0000313" key="2">
    <source>
        <dbReference type="Proteomes" id="UP000016536"/>
    </source>
</evidence>
<organism evidence="1 2">
    <name type="scientific">Actinomyces johnsonii F0542</name>
    <dbReference type="NCBI Taxonomy" id="1321818"/>
    <lineage>
        <taxon>Bacteria</taxon>
        <taxon>Bacillati</taxon>
        <taxon>Actinomycetota</taxon>
        <taxon>Actinomycetes</taxon>
        <taxon>Actinomycetales</taxon>
        <taxon>Actinomycetaceae</taxon>
        <taxon>Actinomyces</taxon>
    </lineage>
</organism>